<evidence type="ECO:0000256" key="3">
    <source>
        <dbReference type="ARBA" id="ARBA00022448"/>
    </source>
</evidence>
<feature type="transmembrane region" description="Helical" evidence="7">
    <location>
        <begin position="267"/>
        <end position="287"/>
    </location>
</feature>
<comment type="subcellular location">
    <subcellularLocation>
        <location evidence="1">Membrane</location>
        <topology evidence="1">Multi-pass membrane protein</topology>
    </subcellularLocation>
</comment>
<comment type="similarity">
    <text evidence="2">Belongs to the nucleobase:cation symporter-2 (NCS2) (TC 2.A.40) family. Azg-like subfamily.</text>
</comment>
<sequence>MFDRFNLIENKTTVKQEVLAGLVTFFSISYVLFVNPMILGEAGVPSEFSVFSTIFISVIGSFLMGWFANVPLAMAPGMGENAFFTFTLVAALGLTWQSSLGVVVVSGAIFSLLALFGVMSKVSQAIPTMLKQAITVGIGLFLVVIGLENMGVIVEGSLKWNTVGVIGLIFVLLIKRFNVKGGFLYAILFTTLLYWVIYFDSFEAVSFNLKPLFNFDELVTAIDFSQFFSVEFLLGVFSLTMLLMFETIGMIEALLEDRKRSMKAYKIGAIASFISGLLGTSPAIPVAENGAGIAEGGRTGLTAITTGVMFLMALFLAPFLSYIPSEAVGPVIVATGFSMAFTVRSIKVEKVVEWLPLVLIIILIPVTGSIVDGMAYGFILYPFVQIAIGKKNKLTLVQWIVSGLFLLTLLATYFLI</sequence>
<feature type="transmembrane region" description="Helical" evidence="7">
    <location>
        <begin position="299"/>
        <end position="320"/>
    </location>
</feature>
<feature type="transmembrane region" description="Helical" evidence="7">
    <location>
        <begin position="88"/>
        <end position="116"/>
    </location>
</feature>
<dbReference type="STRING" id="1130080.SAMN04488113_1099"/>
<dbReference type="RefSeq" id="WP_091633702.1">
    <property type="nucleotide sequence ID" value="NZ_FNYW01000009.1"/>
</dbReference>
<keyword evidence="6 7" id="KW-0472">Membrane</keyword>
<evidence type="ECO:0000313" key="9">
    <source>
        <dbReference type="Proteomes" id="UP000198564"/>
    </source>
</evidence>
<keyword evidence="4 7" id="KW-0812">Transmembrane</keyword>
<feature type="transmembrane region" description="Helical" evidence="7">
    <location>
        <begin position="20"/>
        <end position="38"/>
    </location>
</feature>
<evidence type="ECO:0000313" key="8">
    <source>
        <dbReference type="EMBL" id="SEI66404.1"/>
    </source>
</evidence>
<feature type="transmembrane region" description="Helical" evidence="7">
    <location>
        <begin position="232"/>
        <end position="255"/>
    </location>
</feature>
<dbReference type="GO" id="GO:0005886">
    <property type="term" value="C:plasma membrane"/>
    <property type="evidence" value="ECO:0007669"/>
    <property type="project" value="TreeGrafter"/>
</dbReference>
<keyword evidence="5 7" id="KW-1133">Transmembrane helix</keyword>
<evidence type="ECO:0000256" key="5">
    <source>
        <dbReference type="ARBA" id="ARBA00022989"/>
    </source>
</evidence>
<reference evidence="9" key="1">
    <citation type="submission" date="2016-10" db="EMBL/GenBank/DDBJ databases">
        <authorList>
            <person name="Varghese N."/>
            <person name="Submissions S."/>
        </authorList>
    </citation>
    <scope>NUCLEOTIDE SEQUENCE [LARGE SCALE GENOMIC DNA]</scope>
    <source>
        <strain evidence="9">DSM 25751</strain>
    </source>
</reference>
<keyword evidence="3" id="KW-0813">Transport</keyword>
<dbReference type="Proteomes" id="UP000198564">
    <property type="component" value="Unassembled WGS sequence"/>
</dbReference>
<feature type="transmembrane region" description="Helical" evidence="7">
    <location>
        <begin position="358"/>
        <end position="384"/>
    </location>
</feature>
<name>A0A1H6SKF2_9LACT</name>
<evidence type="ECO:0000256" key="6">
    <source>
        <dbReference type="ARBA" id="ARBA00023136"/>
    </source>
</evidence>
<evidence type="ECO:0000256" key="7">
    <source>
        <dbReference type="SAM" id="Phobius"/>
    </source>
</evidence>
<feature type="transmembrane region" description="Helical" evidence="7">
    <location>
        <begin position="396"/>
        <end position="415"/>
    </location>
</feature>
<dbReference type="OrthoDB" id="9808458at2"/>
<accession>A0A1H6SKF2</accession>
<organism evidence="8 9">
    <name type="scientific">Alkalibacterium gilvum</name>
    <dbReference type="NCBI Taxonomy" id="1130080"/>
    <lineage>
        <taxon>Bacteria</taxon>
        <taxon>Bacillati</taxon>
        <taxon>Bacillota</taxon>
        <taxon>Bacilli</taxon>
        <taxon>Lactobacillales</taxon>
        <taxon>Carnobacteriaceae</taxon>
        <taxon>Alkalibacterium</taxon>
    </lineage>
</organism>
<dbReference type="GO" id="GO:0005345">
    <property type="term" value="F:purine nucleobase transmembrane transporter activity"/>
    <property type="evidence" value="ECO:0007669"/>
    <property type="project" value="TreeGrafter"/>
</dbReference>
<gene>
    <name evidence="8" type="ORF">SAMN04488113_1099</name>
</gene>
<evidence type="ECO:0000256" key="2">
    <source>
        <dbReference type="ARBA" id="ARBA00005697"/>
    </source>
</evidence>
<feature type="transmembrane region" description="Helical" evidence="7">
    <location>
        <begin position="128"/>
        <end position="146"/>
    </location>
</feature>
<feature type="transmembrane region" description="Helical" evidence="7">
    <location>
        <begin position="50"/>
        <end position="68"/>
    </location>
</feature>
<dbReference type="InterPro" id="IPR006043">
    <property type="entry name" value="NCS2"/>
</dbReference>
<proteinExistence type="inferred from homology"/>
<dbReference type="EMBL" id="FNYW01000009">
    <property type="protein sequence ID" value="SEI66404.1"/>
    <property type="molecule type" value="Genomic_DNA"/>
</dbReference>
<dbReference type="AlphaFoldDB" id="A0A1H6SKF2"/>
<protein>
    <submittedName>
        <fullName evidence="8">Putative MFS transporter, AGZA family, xanthine/uracil permease</fullName>
    </submittedName>
</protein>
<dbReference type="PANTHER" id="PTHR43337:SF2">
    <property type="entry name" value="XANTHINE_URACIL PERMEASE"/>
    <property type="match status" value="1"/>
</dbReference>
<feature type="transmembrane region" description="Helical" evidence="7">
    <location>
        <begin position="182"/>
        <end position="199"/>
    </location>
</feature>
<keyword evidence="9" id="KW-1185">Reference proteome</keyword>
<dbReference type="PANTHER" id="PTHR43337">
    <property type="entry name" value="XANTHINE/URACIL PERMEASE C887.17-RELATED"/>
    <property type="match status" value="1"/>
</dbReference>
<dbReference type="InterPro" id="IPR045018">
    <property type="entry name" value="Azg-like"/>
</dbReference>
<evidence type="ECO:0000256" key="4">
    <source>
        <dbReference type="ARBA" id="ARBA00022692"/>
    </source>
</evidence>
<feature type="transmembrane region" description="Helical" evidence="7">
    <location>
        <begin position="158"/>
        <end position="175"/>
    </location>
</feature>
<evidence type="ECO:0000256" key="1">
    <source>
        <dbReference type="ARBA" id="ARBA00004141"/>
    </source>
</evidence>
<dbReference type="Pfam" id="PF00860">
    <property type="entry name" value="Xan_ur_permease"/>
    <property type="match status" value="1"/>
</dbReference>